<dbReference type="InterPro" id="IPR003609">
    <property type="entry name" value="Pan_app"/>
</dbReference>
<reference evidence="4 5" key="1">
    <citation type="submission" date="2019-04" db="EMBL/GenBank/DDBJ databases">
        <title>Friends and foes A comparative genomics study of 23 Aspergillus species from section Flavi.</title>
        <authorList>
            <consortium name="DOE Joint Genome Institute"/>
            <person name="Kjaerbolling I."/>
            <person name="Vesth T."/>
            <person name="Frisvad J.C."/>
            <person name="Nybo J.L."/>
            <person name="Theobald S."/>
            <person name="Kildgaard S."/>
            <person name="Isbrandt T."/>
            <person name="Kuo A."/>
            <person name="Sato A."/>
            <person name="Lyhne E.K."/>
            <person name="Kogle M.E."/>
            <person name="Wiebenga A."/>
            <person name="Kun R.S."/>
            <person name="Lubbers R.J."/>
            <person name="Makela M.R."/>
            <person name="Barry K."/>
            <person name="Chovatia M."/>
            <person name="Clum A."/>
            <person name="Daum C."/>
            <person name="Haridas S."/>
            <person name="He G."/>
            <person name="LaButti K."/>
            <person name="Lipzen A."/>
            <person name="Mondo S."/>
            <person name="Riley R."/>
            <person name="Salamov A."/>
            <person name="Simmons B.A."/>
            <person name="Magnuson J.K."/>
            <person name="Henrissat B."/>
            <person name="Mortensen U.H."/>
            <person name="Larsen T.O."/>
            <person name="Devries R.P."/>
            <person name="Grigoriev I.V."/>
            <person name="Machida M."/>
            <person name="Baker S.E."/>
            <person name="Andersen M.R."/>
        </authorList>
    </citation>
    <scope>NUCLEOTIDE SEQUENCE [LARGE SCALE GENOMIC DNA]</scope>
    <source>
        <strain evidence="4 5">IBT 18842</strain>
    </source>
</reference>
<evidence type="ECO:0000313" key="4">
    <source>
        <dbReference type="EMBL" id="KAE8152401.1"/>
    </source>
</evidence>
<organism evidence="4 5">
    <name type="scientific">Aspergillus avenaceus</name>
    <dbReference type="NCBI Taxonomy" id="36643"/>
    <lineage>
        <taxon>Eukaryota</taxon>
        <taxon>Fungi</taxon>
        <taxon>Dikarya</taxon>
        <taxon>Ascomycota</taxon>
        <taxon>Pezizomycotina</taxon>
        <taxon>Eurotiomycetes</taxon>
        <taxon>Eurotiomycetidae</taxon>
        <taxon>Eurotiales</taxon>
        <taxon>Aspergillaceae</taxon>
        <taxon>Aspergillus</taxon>
        <taxon>Aspergillus subgen. Circumdati</taxon>
    </lineage>
</organism>
<dbReference type="Proteomes" id="UP000325780">
    <property type="component" value="Unassembled WGS sequence"/>
</dbReference>
<feature type="domain" description="Apple" evidence="3">
    <location>
        <begin position="55"/>
        <end position="101"/>
    </location>
</feature>
<evidence type="ECO:0000313" key="5">
    <source>
        <dbReference type="Proteomes" id="UP000325780"/>
    </source>
</evidence>
<evidence type="ECO:0000256" key="1">
    <source>
        <dbReference type="SAM" id="Coils"/>
    </source>
</evidence>
<evidence type="ECO:0000259" key="3">
    <source>
        <dbReference type="Pfam" id="PF00024"/>
    </source>
</evidence>
<protein>
    <recommendedName>
        <fullName evidence="3">Apple domain-containing protein</fullName>
    </recommendedName>
</protein>
<dbReference type="Gene3D" id="1.10.287.2610">
    <property type="match status" value="1"/>
</dbReference>
<accession>A0A5N6U2E1</accession>
<dbReference type="Gene3D" id="3.50.4.10">
    <property type="entry name" value="Hepatocyte Growth Factor"/>
    <property type="match status" value="1"/>
</dbReference>
<dbReference type="EMBL" id="ML742054">
    <property type="protein sequence ID" value="KAE8152401.1"/>
    <property type="molecule type" value="Genomic_DNA"/>
</dbReference>
<evidence type="ECO:0000256" key="2">
    <source>
        <dbReference type="SAM" id="SignalP"/>
    </source>
</evidence>
<proteinExistence type="predicted"/>
<name>A0A5N6U2E1_ASPAV</name>
<dbReference type="SUPFAM" id="SSF57414">
    <property type="entry name" value="Hairpin loop containing domain-like"/>
    <property type="match status" value="1"/>
</dbReference>
<gene>
    <name evidence="4" type="ORF">BDV25DRAFT_137972</name>
</gene>
<keyword evidence="2" id="KW-0732">Signal</keyword>
<dbReference type="Pfam" id="PF00024">
    <property type="entry name" value="PAN_1"/>
    <property type="match status" value="1"/>
</dbReference>
<keyword evidence="1" id="KW-0175">Coiled coil</keyword>
<feature type="coiled-coil region" evidence="1">
    <location>
        <begin position="131"/>
        <end position="186"/>
    </location>
</feature>
<feature type="chain" id="PRO_5024920373" description="Apple domain-containing protein" evidence="2">
    <location>
        <begin position="21"/>
        <end position="230"/>
    </location>
</feature>
<keyword evidence="5" id="KW-1185">Reference proteome</keyword>
<dbReference type="AlphaFoldDB" id="A0A5N6U2E1"/>
<sequence length="230" mass="24750">MYLFNGHTFTFLSLGAIAYANFNTVCPSRHENSVPVDETTYQFHCGMTYSTQGVDSNNFAASSASSADACARACTQHTQFHCHAASWDADSNGCWMYANAGVPTMAGPEHARIVTMIRREETGPNPCPGQLEQCQAELEESSEQLSASQDTINGLEEDLGIAQNSISTLQNELNALRESYQELVGAQSACENALSDCNSRSQACSTDLSGCNTNLNTCNSQPSVKHAPQV</sequence>
<feature type="signal peptide" evidence="2">
    <location>
        <begin position="1"/>
        <end position="20"/>
    </location>
</feature>